<name>A0A1G7F1P0_9BACT</name>
<dbReference type="NCBIfam" id="TIGR02467">
    <property type="entry name" value="CbiE"/>
    <property type="match status" value="1"/>
</dbReference>
<dbReference type="EMBL" id="FNAQ01000026">
    <property type="protein sequence ID" value="SDE69797.1"/>
    <property type="molecule type" value="Genomic_DNA"/>
</dbReference>
<dbReference type="GO" id="GO:0032259">
    <property type="term" value="P:methylation"/>
    <property type="evidence" value="ECO:0007669"/>
    <property type="project" value="UniProtKB-KW"/>
</dbReference>
<keyword evidence="5" id="KW-0949">S-adenosyl-L-methionine</keyword>
<dbReference type="Pfam" id="PF00590">
    <property type="entry name" value="TP_methylase"/>
    <property type="match status" value="1"/>
</dbReference>
<keyword evidence="3 7" id="KW-0489">Methyltransferase</keyword>
<dbReference type="PANTHER" id="PTHR43182:SF1">
    <property type="entry name" value="COBALT-PRECORRIN-7 C(5)-METHYLTRANSFERASE"/>
    <property type="match status" value="1"/>
</dbReference>
<keyword evidence="4 7" id="KW-0808">Transferase</keyword>
<organism evidence="7 8">
    <name type="scientific">Desulfuromonas thiophila</name>
    <dbReference type="NCBI Taxonomy" id="57664"/>
    <lineage>
        <taxon>Bacteria</taxon>
        <taxon>Pseudomonadati</taxon>
        <taxon>Thermodesulfobacteriota</taxon>
        <taxon>Desulfuromonadia</taxon>
        <taxon>Desulfuromonadales</taxon>
        <taxon>Desulfuromonadaceae</taxon>
        <taxon>Desulfuromonas</taxon>
    </lineage>
</organism>
<evidence type="ECO:0000256" key="3">
    <source>
        <dbReference type="ARBA" id="ARBA00022603"/>
    </source>
</evidence>
<dbReference type="SUPFAM" id="SSF53790">
    <property type="entry name" value="Tetrapyrrole methylase"/>
    <property type="match status" value="1"/>
</dbReference>
<protein>
    <submittedName>
        <fullName evidence="7">Precorrin-6Y C5,15-methyltransferase (Decarboxylating)</fullName>
    </submittedName>
</protein>
<dbReference type="Gene3D" id="3.40.1010.10">
    <property type="entry name" value="Cobalt-precorrin-4 Transmethylase, Domain 1"/>
    <property type="match status" value="1"/>
</dbReference>
<evidence type="ECO:0000256" key="5">
    <source>
        <dbReference type="ARBA" id="ARBA00022691"/>
    </source>
</evidence>
<keyword evidence="2" id="KW-0169">Cobalamin biosynthesis</keyword>
<evidence type="ECO:0000259" key="6">
    <source>
        <dbReference type="Pfam" id="PF00590"/>
    </source>
</evidence>
<dbReference type="InterPro" id="IPR014777">
    <property type="entry name" value="4pyrrole_Mease_sub1"/>
</dbReference>
<keyword evidence="8" id="KW-1185">Reference proteome</keyword>
<dbReference type="CDD" id="cd11644">
    <property type="entry name" value="Precorrin-6Y-MT"/>
    <property type="match status" value="1"/>
</dbReference>
<dbReference type="GO" id="GO:0008276">
    <property type="term" value="F:protein methyltransferase activity"/>
    <property type="evidence" value="ECO:0007669"/>
    <property type="project" value="InterPro"/>
</dbReference>
<evidence type="ECO:0000313" key="7">
    <source>
        <dbReference type="EMBL" id="SDE69797.1"/>
    </source>
</evidence>
<evidence type="ECO:0000256" key="4">
    <source>
        <dbReference type="ARBA" id="ARBA00022679"/>
    </source>
</evidence>
<gene>
    <name evidence="7" type="ORF">SAMN05661003_1263</name>
</gene>
<dbReference type="OrthoDB" id="9780707at2"/>
<dbReference type="InterPro" id="IPR000878">
    <property type="entry name" value="4pyrrol_Mease"/>
</dbReference>
<proteinExistence type="predicted"/>
<accession>A0A1G7F1P0</accession>
<dbReference type="AlphaFoldDB" id="A0A1G7F1P0"/>
<sequence length="210" mass="22822">MTPPIIIAGCGPGHGDYLTTAVRNAVADADVLVGARHLLELFPEVKATRLTVGADIPAVLVEMEKHRDQQMVVLVSGDSGLFSLARRVQQHFGREHCQVIPGISSVQVACARLGIDWNDLRIVSAHGRAPAATVDELRHWHKIAILAGTRAATMWAADLLEQLGTDYRAMVCENLTLAEEKIHPCDAATLRQASLASRTIIMLLHQEVMS</sequence>
<feature type="domain" description="Tetrapyrrole methylase" evidence="6">
    <location>
        <begin position="5"/>
        <end position="190"/>
    </location>
</feature>
<dbReference type="RefSeq" id="WP_092080728.1">
    <property type="nucleotide sequence ID" value="NZ_FNAQ01000026.1"/>
</dbReference>
<reference evidence="8" key="1">
    <citation type="submission" date="2016-10" db="EMBL/GenBank/DDBJ databases">
        <authorList>
            <person name="Varghese N."/>
            <person name="Submissions S."/>
        </authorList>
    </citation>
    <scope>NUCLEOTIDE SEQUENCE [LARGE SCALE GENOMIC DNA]</scope>
    <source>
        <strain evidence="8">DSM 8987</strain>
    </source>
</reference>
<dbReference type="PANTHER" id="PTHR43182">
    <property type="entry name" value="COBALT-PRECORRIN-6B C(15)-METHYLTRANSFERASE (DECARBOXYLATING)"/>
    <property type="match status" value="1"/>
</dbReference>
<comment type="pathway">
    <text evidence="1">Cofactor biosynthesis; adenosylcobalamin biosynthesis.</text>
</comment>
<dbReference type="InterPro" id="IPR014776">
    <property type="entry name" value="4pyrrole_Mease_sub2"/>
</dbReference>
<dbReference type="GO" id="GO:0009236">
    <property type="term" value="P:cobalamin biosynthetic process"/>
    <property type="evidence" value="ECO:0007669"/>
    <property type="project" value="UniProtKB-UniPathway"/>
</dbReference>
<evidence type="ECO:0000256" key="1">
    <source>
        <dbReference type="ARBA" id="ARBA00004953"/>
    </source>
</evidence>
<dbReference type="InterPro" id="IPR050714">
    <property type="entry name" value="Cobalamin_biosynth_MTase"/>
</dbReference>
<dbReference type="InterPro" id="IPR012818">
    <property type="entry name" value="CbiE"/>
</dbReference>
<dbReference type="STRING" id="57664.SAMN05661003_1263"/>
<dbReference type="Proteomes" id="UP000243205">
    <property type="component" value="Unassembled WGS sequence"/>
</dbReference>
<evidence type="ECO:0000256" key="2">
    <source>
        <dbReference type="ARBA" id="ARBA00022573"/>
    </source>
</evidence>
<evidence type="ECO:0000313" key="8">
    <source>
        <dbReference type="Proteomes" id="UP000243205"/>
    </source>
</evidence>
<dbReference type="Gene3D" id="3.30.950.10">
    <property type="entry name" value="Methyltransferase, Cobalt-precorrin-4 Transmethylase, Domain 2"/>
    <property type="match status" value="1"/>
</dbReference>
<dbReference type="UniPathway" id="UPA00148"/>
<dbReference type="InterPro" id="IPR035996">
    <property type="entry name" value="4pyrrol_Methylase_sf"/>
</dbReference>